<gene>
    <name evidence="1" type="ORF">GGX14DRAFT_556057</name>
</gene>
<dbReference type="AlphaFoldDB" id="A0AAD6YNU6"/>
<protein>
    <submittedName>
        <fullName evidence="1">Uncharacterized protein</fullName>
    </submittedName>
</protein>
<name>A0AAD6YNU6_9AGAR</name>
<comment type="caution">
    <text evidence="1">The sequence shown here is derived from an EMBL/GenBank/DDBJ whole genome shotgun (WGS) entry which is preliminary data.</text>
</comment>
<dbReference type="Proteomes" id="UP001219525">
    <property type="component" value="Unassembled WGS sequence"/>
</dbReference>
<dbReference type="EMBL" id="JARJCW010000004">
    <property type="protein sequence ID" value="KAJ7225254.1"/>
    <property type="molecule type" value="Genomic_DNA"/>
</dbReference>
<evidence type="ECO:0000313" key="2">
    <source>
        <dbReference type="Proteomes" id="UP001219525"/>
    </source>
</evidence>
<accession>A0AAD6YNU6</accession>
<proteinExistence type="predicted"/>
<reference evidence="1" key="1">
    <citation type="submission" date="2023-03" db="EMBL/GenBank/DDBJ databases">
        <title>Massive genome expansion in bonnet fungi (Mycena s.s.) driven by repeated elements and novel gene families across ecological guilds.</title>
        <authorList>
            <consortium name="Lawrence Berkeley National Laboratory"/>
            <person name="Harder C.B."/>
            <person name="Miyauchi S."/>
            <person name="Viragh M."/>
            <person name="Kuo A."/>
            <person name="Thoen E."/>
            <person name="Andreopoulos B."/>
            <person name="Lu D."/>
            <person name="Skrede I."/>
            <person name="Drula E."/>
            <person name="Henrissat B."/>
            <person name="Morin E."/>
            <person name="Kohler A."/>
            <person name="Barry K."/>
            <person name="LaButti K."/>
            <person name="Morin E."/>
            <person name="Salamov A."/>
            <person name="Lipzen A."/>
            <person name="Mereny Z."/>
            <person name="Hegedus B."/>
            <person name="Baldrian P."/>
            <person name="Stursova M."/>
            <person name="Weitz H."/>
            <person name="Taylor A."/>
            <person name="Grigoriev I.V."/>
            <person name="Nagy L.G."/>
            <person name="Martin F."/>
            <person name="Kauserud H."/>
        </authorList>
    </citation>
    <scope>NUCLEOTIDE SEQUENCE</scope>
    <source>
        <strain evidence="1">9144</strain>
    </source>
</reference>
<keyword evidence="2" id="KW-1185">Reference proteome</keyword>
<sequence>MEPTARGLTQAGARPRLMLKRRGPLRWRSWEASPEDVIRKAGRGRPPLANRPSSGIDAELDRVAQPVLSLPTLFSSRLAFRSPRTVAINTALTRTRGIDLPWVLVRYPVLTPYNVREQKRSLDSLEPARTG</sequence>
<organism evidence="1 2">
    <name type="scientific">Mycena pura</name>
    <dbReference type="NCBI Taxonomy" id="153505"/>
    <lineage>
        <taxon>Eukaryota</taxon>
        <taxon>Fungi</taxon>
        <taxon>Dikarya</taxon>
        <taxon>Basidiomycota</taxon>
        <taxon>Agaricomycotina</taxon>
        <taxon>Agaricomycetes</taxon>
        <taxon>Agaricomycetidae</taxon>
        <taxon>Agaricales</taxon>
        <taxon>Marasmiineae</taxon>
        <taxon>Mycenaceae</taxon>
        <taxon>Mycena</taxon>
    </lineage>
</organism>
<evidence type="ECO:0000313" key="1">
    <source>
        <dbReference type="EMBL" id="KAJ7225254.1"/>
    </source>
</evidence>